<dbReference type="NCBIfam" id="TIGR00447">
    <property type="entry name" value="pth"/>
    <property type="match status" value="1"/>
</dbReference>
<comment type="function">
    <text evidence="8">Hydrolyzes ribosome-free peptidyl-tRNAs (with 1 or more amino acids incorporated), which drop off the ribosome during protein synthesis, or as a result of ribosome stalling.</text>
</comment>
<dbReference type="HAMAP" id="MF_00083">
    <property type="entry name" value="Pept_tRNA_hydro_bact"/>
    <property type="match status" value="1"/>
</dbReference>
<dbReference type="PANTHER" id="PTHR17224:SF1">
    <property type="entry name" value="PEPTIDYL-TRNA HYDROLASE"/>
    <property type="match status" value="1"/>
</dbReference>
<evidence type="ECO:0000256" key="7">
    <source>
        <dbReference type="ARBA" id="ARBA00050038"/>
    </source>
</evidence>
<keyword evidence="2 8" id="KW-0820">tRNA-binding</keyword>
<dbReference type="GO" id="GO:0000049">
    <property type="term" value="F:tRNA binding"/>
    <property type="evidence" value="ECO:0007669"/>
    <property type="project" value="UniProtKB-UniRule"/>
</dbReference>
<dbReference type="GO" id="GO:0005737">
    <property type="term" value="C:cytoplasm"/>
    <property type="evidence" value="ECO:0007669"/>
    <property type="project" value="UniProtKB-SubCell"/>
</dbReference>
<evidence type="ECO:0000256" key="8">
    <source>
        <dbReference type="HAMAP-Rule" id="MF_00083"/>
    </source>
</evidence>
<evidence type="ECO:0000313" key="11">
    <source>
        <dbReference type="EMBL" id="GIG53660.1"/>
    </source>
</evidence>
<name>A0A919Q4F9_9MICO</name>
<keyword evidence="4 8" id="KW-0694">RNA-binding</keyword>
<dbReference type="PROSITE" id="PS01196">
    <property type="entry name" value="PEPT_TRNA_HYDROL_2"/>
    <property type="match status" value="1"/>
</dbReference>
<evidence type="ECO:0000256" key="6">
    <source>
        <dbReference type="ARBA" id="ARBA00048707"/>
    </source>
</evidence>
<evidence type="ECO:0000313" key="12">
    <source>
        <dbReference type="Proteomes" id="UP000652354"/>
    </source>
</evidence>
<dbReference type="GO" id="GO:0006515">
    <property type="term" value="P:protein quality control for misfolded or incompletely synthesized proteins"/>
    <property type="evidence" value="ECO:0007669"/>
    <property type="project" value="UniProtKB-UniRule"/>
</dbReference>
<evidence type="ECO:0000256" key="4">
    <source>
        <dbReference type="ARBA" id="ARBA00022884"/>
    </source>
</evidence>
<keyword evidence="12" id="KW-1185">Reference proteome</keyword>
<dbReference type="GO" id="GO:0004045">
    <property type="term" value="F:peptidyl-tRNA hydrolase activity"/>
    <property type="evidence" value="ECO:0007669"/>
    <property type="project" value="UniProtKB-UniRule"/>
</dbReference>
<comment type="function">
    <text evidence="8">Catalyzes the release of premature peptidyl moieties from peptidyl-tRNA molecules trapped in stalled 50S ribosomal subunits, and thus maintains levels of free tRNAs and 50S ribosomes.</text>
</comment>
<comment type="subcellular location">
    <subcellularLocation>
        <location evidence="8">Cytoplasm</location>
    </subcellularLocation>
</comment>
<comment type="caution">
    <text evidence="11">The sequence shown here is derived from an EMBL/GenBank/DDBJ whole genome shotgun (WGS) entry which is preliminary data.</text>
</comment>
<dbReference type="SUPFAM" id="SSF53178">
    <property type="entry name" value="Peptidyl-tRNA hydrolase-like"/>
    <property type="match status" value="1"/>
</dbReference>
<keyword evidence="3 8" id="KW-0378">Hydrolase</keyword>
<keyword evidence="8" id="KW-0963">Cytoplasm</keyword>
<evidence type="ECO:0000256" key="5">
    <source>
        <dbReference type="ARBA" id="ARBA00038063"/>
    </source>
</evidence>
<dbReference type="Pfam" id="PF01195">
    <property type="entry name" value="Pept_tRNA_hydro"/>
    <property type="match status" value="1"/>
</dbReference>
<dbReference type="Gene3D" id="3.40.50.1470">
    <property type="entry name" value="Peptidyl-tRNA hydrolase"/>
    <property type="match status" value="1"/>
</dbReference>
<gene>
    <name evidence="11" type="primary">spoV</name>
    <name evidence="8" type="synonym">pth</name>
    <name evidence="11" type="ORF">Dac01nite_04120</name>
</gene>
<dbReference type="InterPro" id="IPR036416">
    <property type="entry name" value="Pept_tRNA_hydro_sf"/>
</dbReference>
<dbReference type="AlphaFoldDB" id="A0A919Q4F9"/>
<dbReference type="Proteomes" id="UP000652354">
    <property type="component" value="Unassembled WGS sequence"/>
</dbReference>
<feature type="binding site" evidence="8">
    <location>
        <position position="15"/>
    </location>
    <ligand>
        <name>tRNA</name>
        <dbReference type="ChEBI" id="CHEBI:17843"/>
    </ligand>
</feature>
<evidence type="ECO:0000256" key="1">
    <source>
        <dbReference type="ARBA" id="ARBA00013260"/>
    </source>
</evidence>
<protein>
    <recommendedName>
        <fullName evidence="7 8">Peptidyl-tRNA hydrolase</fullName>
        <shortName evidence="8">Pth</shortName>
        <ecNumber evidence="1 8">3.1.1.29</ecNumber>
    </recommendedName>
</protein>
<evidence type="ECO:0000256" key="9">
    <source>
        <dbReference type="RuleBase" id="RU000673"/>
    </source>
</evidence>
<dbReference type="CDD" id="cd00462">
    <property type="entry name" value="PTH"/>
    <property type="match status" value="1"/>
</dbReference>
<feature type="site" description="Stabilizes the basic form of H active site to accept a proton" evidence="8">
    <location>
        <position position="93"/>
    </location>
</feature>
<evidence type="ECO:0000256" key="3">
    <source>
        <dbReference type="ARBA" id="ARBA00022801"/>
    </source>
</evidence>
<feature type="binding site" evidence="8">
    <location>
        <position position="66"/>
    </location>
    <ligand>
        <name>tRNA</name>
        <dbReference type="ChEBI" id="CHEBI:17843"/>
    </ligand>
</feature>
<dbReference type="EC" id="3.1.1.29" evidence="1 8"/>
<comment type="similarity">
    <text evidence="5 8 10">Belongs to the PTH family.</text>
</comment>
<accession>A0A919Q4F9</accession>
<reference evidence="11" key="1">
    <citation type="submission" date="2021-01" db="EMBL/GenBank/DDBJ databases">
        <title>Whole genome shotgun sequence of Demequina activiva NBRC 110675.</title>
        <authorList>
            <person name="Komaki H."/>
            <person name="Tamura T."/>
        </authorList>
    </citation>
    <scope>NUCLEOTIDE SEQUENCE</scope>
    <source>
        <strain evidence="11">NBRC 110675</strain>
    </source>
</reference>
<dbReference type="InterPro" id="IPR001328">
    <property type="entry name" value="Pept_tRNA_hydro"/>
</dbReference>
<feature type="site" description="Discriminates between blocked and unblocked aminoacyl-tRNA" evidence="8">
    <location>
        <position position="10"/>
    </location>
</feature>
<dbReference type="PANTHER" id="PTHR17224">
    <property type="entry name" value="PEPTIDYL-TRNA HYDROLASE"/>
    <property type="match status" value="1"/>
</dbReference>
<evidence type="ECO:0000256" key="10">
    <source>
        <dbReference type="RuleBase" id="RU004320"/>
    </source>
</evidence>
<dbReference type="PROSITE" id="PS01195">
    <property type="entry name" value="PEPT_TRNA_HYDROL_1"/>
    <property type="match status" value="1"/>
</dbReference>
<organism evidence="11 12">
    <name type="scientific">Demequina activiva</name>
    <dbReference type="NCBI Taxonomy" id="1582364"/>
    <lineage>
        <taxon>Bacteria</taxon>
        <taxon>Bacillati</taxon>
        <taxon>Actinomycetota</taxon>
        <taxon>Actinomycetes</taxon>
        <taxon>Micrococcales</taxon>
        <taxon>Demequinaceae</taxon>
        <taxon>Demequina</taxon>
    </lineage>
</organism>
<comment type="catalytic activity">
    <reaction evidence="6 8 9">
        <text>an N-acyl-L-alpha-aminoacyl-tRNA + H2O = an N-acyl-L-amino acid + a tRNA + H(+)</text>
        <dbReference type="Rhea" id="RHEA:54448"/>
        <dbReference type="Rhea" id="RHEA-COMP:10123"/>
        <dbReference type="Rhea" id="RHEA-COMP:13883"/>
        <dbReference type="ChEBI" id="CHEBI:15377"/>
        <dbReference type="ChEBI" id="CHEBI:15378"/>
        <dbReference type="ChEBI" id="CHEBI:59874"/>
        <dbReference type="ChEBI" id="CHEBI:78442"/>
        <dbReference type="ChEBI" id="CHEBI:138191"/>
        <dbReference type="EC" id="3.1.1.29"/>
    </reaction>
</comment>
<feature type="binding site" evidence="8">
    <location>
        <position position="68"/>
    </location>
    <ligand>
        <name>tRNA</name>
        <dbReference type="ChEBI" id="CHEBI:17843"/>
    </ligand>
</feature>
<feature type="active site" description="Proton acceptor" evidence="8">
    <location>
        <position position="20"/>
    </location>
</feature>
<evidence type="ECO:0000256" key="2">
    <source>
        <dbReference type="ARBA" id="ARBA00022555"/>
    </source>
</evidence>
<dbReference type="GO" id="GO:0072344">
    <property type="term" value="P:rescue of stalled ribosome"/>
    <property type="evidence" value="ECO:0007669"/>
    <property type="project" value="UniProtKB-UniRule"/>
</dbReference>
<comment type="subunit">
    <text evidence="8">Monomer.</text>
</comment>
<dbReference type="InterPro" id="IPR018171">
    <property type="entry name" value="Pept_tRNA_hydro_CS"/>
</dbReference>
<dbReference type="FunFam" id="3.40.50.1470:FF:000001">
    <property type="entry name" value="Peptidyl-tRNA hydrolase"/>
    <property type="match status" value="1"/>
</dbReference>
<feature type="binding site" evidence="8">
    <location>
        <position position="114"/>
    </location>
    <ligand>
        <name>tRNA</name>
        <dbReference type="ChEBI" id="CHEBI:17843"/>
    </ligand>
</feature>
<proteinExistence type="inferred from homology"/>
<dbReference type="EMBL" id="BONR01000001">
    <property type="protein sequence ID" value="GIG53660.1"/>
    <property type="molecule type" value="Genomic_DNA"/>
</dbReference>
<sequence length="190" mass="19963">MNALVIGLGNPGEQYAPTRHNVGQMVLDELASRGGGALSVHKKTRTRAATVRLAGQPVVLGAPMSFMNVSGGPVSSLAKYHAVDPEAVIVLHDELDIPFGEVRLKRGGGSGGHNGLKDITKALGTPDYVRVRVGIGRPPGRMEPAAFVLKPFGATERKELPFLLDAAADAVEAVLADGLEAAQQRFHTKS</sequence>
<dbReference type="RefSeq" id="WP_203653742.1">
    <property type="nucleotide sequence ID" value="NZ_BONR01000001.1"/>
</dbReference>